<reference evidence="3 4" key="1">
    <citation type="submission" date="2018-01" db="EMBL/GenBank/DDBJ databases">
        <title>Genome characterization of the sugarcane-associated fungus Trichoderma ghanense CCMA-1212 and their application in lignocelulose bioconversion.</title>
        <authorList>
            <person name="Steindorff A.S."/>
            <person name="Mendes T.D."/>
            <person name="Vilela E.S.D."/>
            <person name="Rodrigues D.S."/>
            <person name="Formighieri E.F."/>
            <person name="Melo I.S."/>
            <person name="Favaro L.C.L."/>
        </authorList>
    </citation>
    <scope>NUCLEOTIDE SEQUENCE [LARGE SCALE GENOMIC DNA]</scope>
    <source>
        <strain evidence="3 4">CCMA-1212</strain>
    </source>
</reference>
<name>A0ABY2GX32_9HYPO</name>
<comment type="caution">
    <text evidence="3">The sequence shown here is derived from an EMBL/GenBank/DDBJ whole genome shotgun (WGS) entry which is preliminary data.</text>
</comment>
<protein>
    <submittedName>
        <fullName evidence="3">Amidase</fullName>
    </submittedName>
</protein>
<dbReference type="GeneID" id="300579832"/>
<evidence type="ECO:0000313" key="3">
    <source>
        <dbReference type="EMBL" id="TFA99836.1"/>
    </source>
</evidence>
<dbReference type="Pfam" id="PF01425">
    <property type="entry name" value="Amidase"/>
    <property type="match status" value="2"/>
</dbReference>
<dbReference type="Pfam" id="PF10230">
    <property type="entry name" value="LIDHydrolase"/>
    <property type="match status" value="1"/>
</dbReference>
<dbReference type="SUPFAM" id="SSF75304">
    <property type="entry name" value="Amidase signature (AS) enzymes"/>
    <property type="match status" value="1"/>
</dbReference>
<feature type="domain" description="Amidase" evidence="2">
    <location>
        <begin position="433"/>
        <end position="823"/>
    </location>
</feature>
<sequence>MPPTISLPSKPRRDDPRPAQRHGLIYFICGNPGLVHYYTVFLECLRGMLDALQDESEGRSSRTVYDIYGRNLLGFSDDDHEPFVRGSNEPWDLNGQIEGIYRDVAAQRVPSSHHRDGTHEQEGRPYDLVILMGHSVGAYISLEIFHLHTKNPILNPYLHLRHGFLLFPTLTHIAASPSGRQVSLLRSIIPRVDDNAHLLAKFLLNCLPYGVVLWIVKNVMGFTEQTARVTADWLKSRDGVWQAIHLGVSELRTICEEKWEEELWRGTTVEDGDEDEDDEEEYHQGDDDAGDGVGGRGRHVANTQKMGELQPEVDKAKLPGLLDATLDELAEGLKAGHFTSLQLTKAYLRRIEQVNDAVHAVVETNPDALAIARSLDEERASGSVRGPLHGIPILVKNNIATKDKLNTTGTAPPFFTHFLQPILSQPISHQHLAGSHLLLHATVPHDAFVIQKLRHAGAVILGKTNMSQWANYRARDYSINGWSSHGGQTLAAYIANQNPSGSSSGSAVAADLGLAWAALGTETDGSIVYPAQRSGVVGVKPTVGLTSRSLVVPISEHQDSVGPMARTVKDAAYLLQAIAGEDPDDKYTAEIPGKIPNYVAACRDTLLGSRIGVPWKAIKEGLEKYPHLASEVEVFKDAVLFMEIVGAYVDEEVDFTSTTEDVRDAEKTIMRADFLGNIASYLSKLESNPGAIHTLADIREETQRHPLEAYPQRDTGIWDDILEHHNWDNTDPRFGPAYERLRQLGGPGGLEGLLTSHQLDAVAMPTSLAAMWAAVSGAPVVTVPMGHHGPAEPVHEDGGMVETGPGVPIGMSFLGARWSEKKLFGMAYGFEQRMRVRGRGPARVVEPTAEMDTGV</sequence>
<accession>A0ABY2GX32</accession>
<keyword evidence="4" id="KW-1185">Reference proteome</keyword>
<feature type="domain" description="Amidase" evidence="2">
    <location>
        <begin position="343"/>
        <end position="410"/>
    </location>
</feature>
<dbReference type="EMBL" id="PPTA01000012">
    <property type="protein sequence ID" value="TFA99836.1"/>
    <property type="molecule type" value="Genomic_DNA"/>
</dbReference>
<evidence type="ECO:0000256" key="1">
    <source>
        <dbReference type="SAM" id="MobiDB-lite"/>
    </source>
</evidence>
<evidence type="ECO:0000313" key="4">
    <source>
        <dbReference type="Proteomes" id="UP001642720"/>
    </source>
</evidence>
<dbReference type="RefSeq" id="XP_073556038.1">
    <property type="nucleotide sequence ID" value="XM_073705382.1"/>
</dbReference>
<dbReference type="InterPro" id="IPR019363">
    <property type="entry name" value="LDAH"/>
</dbReference>
<evidence type="ECO:0000259" key="2">
    <source>
        <dbReference type="Pfam" id="PF01425"/>
    </source>
</evidence>
<feature type="compositionally biased region" description="Acidic residues" evidence="1">
    <location>
        <begin position="270"/>
        <end position="281"/>
    </location>
</feature>
<organism evidence="3 4">
    <name type="scientific">Trichoderma ghanense</name>
    <dbReference type="NCBI Taxonomy" id="65468"/>
    <lineage>
        <taxon>Eukaryota</taxon>
        <taxon>Fungi</taxon>
        <taxon>Dikarya</taxon>
        <taxon>Ascomycota</taxon>
        <taxon>Pezizomycotina</taxon>
        <taxon>Sordariomycetes</taxon>
        <taxon>Hypocreomycetidae</taxon>
        <taxon>Hypocreales</taxon>
        <taxon>Hypocreaceae</taxon>
        <taxon>Trichoderma</taxon>
    </lineage>
</organism>
<dbReference type="Proteomes" id="UP001642720">
    <property type="component" value="Unassembled WGS sequence"/>
</dbReference>
<feature type="region of interest" description="Disordered" evidence="1">
    <location>
        <begin position="265"/>
        <end position="311"/>
    </location>
</feature>
<dbReference type="PANTHER" id="PTHR42678:SF34">
    <property type="entry name" value="OS04G0183300 PROTEIN"/>
    <property type="match status" value="1"/>
</dbReference>
<proteinExistence type="predicted"/>
<dbReference type="InterPro" id="IPR036928">
    <property type="entry name" value="AS_sf"/>
</dbReference>
<dbReference type="PANTHER" id="PTHR42678">
    <property type="entry name" value="AMIDASE"/>
    <property type="match status" value="1"/>
</dbReference>
<gene>
    <name evidence="3" type="ORF">CCMA1212_008241</name>
</gene>
<dbReference type="InterPro" id="IPR023631">
    <property type="entry name" value="Amidase_dom"/>
</dbReference>
<dbReference type="Gene3D" id="3.90.1300.10">
    <property type="entry name" value="Amidase signature (AS) domain"/>
    <property type="match status" value="1"/>
</dbReference>